<evidence type="ECO:0000313" key="1">
    <source>
        <dbReference type="EMBL" id="TWI94025.1"/>
    </source>
</evidence>
<organism evidence="1 2">
    <name type="scientific">Mucilaginibacter frigoritolerans</name>
    <dbReference type="NCBI Taxonomy" id="652788"/>
    <lineage>
        <taxon>Bacteria</taxon>
        <taxon>Pseudomonadati</taxon>
        <taxon>Bacteroidota</taxon>
        <taxon>Sphingobacteriia</taxon>
        <taxon>Sphingobacteriales</taxon>
        <taxon>Sphingobacteriaceae</taxon>
        <taxon>Mucilaginibacter</taxon>
    </lineage>
</organism>
<reference evidence="1 2" key="1">
    <citation type="submission" date="2019-07" db="EMBL/GenBank/DDBJ databases">
        <title>Genomic Encyclopedia of Archaeal and Bacterial Type Strains, Phase II (KMG-II): from individual species to whole genera.</title>
        <authorList>
            <person name="Goeker M."/>
        </authorList>
    </citation>
    <scope>NUCLEOTIDE SEQUENCE [LARGE SCALE GENOMIC DNA]</scope>
    <source>
        <strain evidence="1 2">ATCC BAA-1854</strain>
    </source>
</reference>
<protein>
    <submittedName>
        <fullName evidence="1">Uncharacterized protein</fullName>
    </submittedName>
</protein>
<keyword evidence="2" id="KW-1185">Reference proteome</keyword>
<dbReference type="OrthoDB" id="798095at2"/>
<evidence type="ECO:0000313" key="2">
    <source>
        <dbReference type="Proteomes" id="UP000317010"/>
    </source>
</evidence>
<proteinExistence type="predicted"/>
<name>A0A562TKH3_9SPHI</name>
<dbReference type="AlphaFoldDB" id="A0A562TKH3"/>
<accession>A0A562TKH3</accession>
<sequence>MDYGPSTMDFLQMNPQQLTSFLETIRADIINSLQANGKDASGQTAKQLTITADNTSAQLKLPGYMQLLETGRGPTSPDAVAANPPMIQRIQQWCQEKGIPDKAAWAIKKSIDKKGFKGVPGLLSEPLSDDNINRRLDPVLEQMADELMALISP</sequence>
<gene>
    <name evidence="1" type="ORF">JN11_04842</name>
</gene>
<dbReference type="RefSeq" id="WP_144916741.1">
    <property type="nucleotide sequence ID" value="NZ_VLLI01000022.1"/>
</dbReference>
<comment type="caution">
    <text evidence="1">The sequence shown here is derived from an EMBL/GenBank/DDBJ whole genome shotgun (WGS) entry which is preliminary data.</text>
</comment>
<dbReference type="Proteomes" id="UP000317010">
    <property type="component" value="Unassembled WGS sequence"/>
</dbReference>
<dbReference type="EMBL" id="VLLI01000022">
    <property type="protein sequence ID" value="TWI94025.1"/>
    <property type="molecule type" value="Genomic_DNA"/>
</dbReference>